<accession>A0ABU2BUG6</accession>
<reference evidence="2 3" key="1">
    <citation type="submission" date="2023-07" db="EMBL/GenBank/DDBJ databases">
        <title>Sequencing the genomes of 1000 actinobacteria strains.</title>
        <authorList>
            <person name="Klenk H.-P."/>
        </authorList>
    </citation>
    <scope>NUCLEOTIDE SEQUENCE [LARGE SCALE GENOMIC DNA]</scope>
    <source>
        <strain evidence="2 3">DSM 19426</strain>
    </source>
</reference>
<dbReference type="Proteomes" id="UP001183648">
    <property type="component" value="Unassembled WGS sequence"/>
</dbReference>
<sequence length="186" mass="19377">MRQIAGLAAALTLSTVAVGAAVLGPAVASAEPAQVSDGHAVAGAQNATLAQLKKALRPFQDSPAAAEAAGYEPSTTCVAAPMGGMGYHYVNLSLAMQPADPMHPAVLVYVPGDDGRLALGAAEWFKVDEDQDLSTDGDRPALFGRDFDGPMLGHEPGMPTHYDLHAWLFQPNPKGVFQPWNPTVSC</sequence>
<feature type="chain" id="PRO_5046825175" evidence="1">
    <location>
        <begin position="21"/>
        <end position="186"/>
    </location>
</feature>
<name>A0ABU2BUG6_9ACTN</name>
<feature type="signal peptide" evidence="1">
    <location>
        <begin position="1"/>
        <end position="20"/>
    </location>
</feature>
<keyword evidence="3" id="KW-1185">Reference proteome</keyword>
<protein>
    <submittedName>
        <fullName evidence="2">Uncharacterized protein</fullName>
    </submittedName>
</protein>
<gene>
    <name evidence="2" type="ORF">J2S63_001827</name>
</gene>
<dbReference type="RefSeq" id="WP_310301537.1">
    <property type="nucleotide sequence ID" value="NZ_BAAAPS010000008.1"/>
</dbReference>
<evidence type="ECO:0000313" key="3">
    <source>
        <dbReference type="Proteomes" id="UP001183648"/>
    </source>
</evidence>
<dbReference type="EMBL" id="JAVDYG010000001">
    <property type="protein sequence ID" value="MDR7362274.1"/>
    <property type="molecule type" value="Genomic_DNA"/>
</dbReference>
<proteinExistence type="predicted"/>
<evidence type="ECO:0000256" key="1">
    <source>
        <dbReference type="SAM" id="SignalP"/>
    </source>
</evidence>
<evidence type="ECO:0000313" key="2">
    <source>
        <dbReference type="EMBL" id="MDR7362274.1"/>
    </source>
</evidence>
<keyword evidence="1" id="KW-0732">Signal</keyword>
<comment type="caution">
    <text evidence="2">The sequence shown here is derived from an EMBL/GenBank/DDBJ whole genome shotgun (WGS) entry which is preliminary data.</text>
</comment>
<organism evidence="2 3">
    <name type="scientific">Nocardioides marmoribigeumensis</name>
    <dbReference type="NCBI Taxonomy" id="433649"/>
    <lineage>
        <taxon>Bacteria</taxon>
        <taxon>Bacillati</taxon>
        <taxon>Actinomycetota</taxon>
        <taxon>Actinomycetes</taxon>
        <taxon>Propionibacteriales</taxon>
        <taxon>Nocardioidaceae</taxon>
        <taxon>Nocardioides</taxon>
    </lineage>
</organism>